<dbReference type="Pfam" id="PF00054">
    <property type="entry name" value="Laminin_G_1"/>
    <property type="match status" value="1"/>
</dbReference>
<dbReference type="EnsemblMetazoa" id="MESCA003297-RA">
    <property type="protein sequence ID" value="MESCA003297-PA"/>
    <property type="gene ID" value="MESCA003297"/>
</dbReference>
<dbReference type="EMBL" id="CAQQ02016291">
    <property type="status" value="NOT_ANNOTATED_CDS"/>
    <property type="molecule type" value="Genomic_DNA"/>
</dbReference>
<dbReference type="SMART" id="SM00282">
    <property type="entry name" value="LamG"/>
    <property type="match status" value="1"/>
</dbReference>
<dbReference type="HOGENOM" id="CLU_998494_0_0_1"/>
<dbReference type="InterPro" id="IPR001791">
    <property type="entry name" value="Laminin_G"/>
</dbReference>
<reference evidence="3" key="2">
    <citation type="submission" date="2015-06" db="UniProtKB">
        <authorList>
            <consortium name="EnsemblMetazoa"/>
        </authorList>
    </citation>
    <scope>IDENTIFICATION</scope>
</reference>
<feature type="domain" description="Laminin G" evidence="2">
    <location>
        <begin position="1"/>
        <end position="159"/>
    </location>
</feature>
<dbReference type="InterPro" id="IPR013320">
    <property type="entry name" value="ConA-like_dom_sf"/>
</dbReference>
<evidence type="ECO:0000313" key="4">
    <source>
        <dbReference type="Proteomes" id="UP000015102"/>
    </source>
</evidence>
<reference evidence="4" key="1">
    <citation type="submission" date="2013-02" db="EMBL/GenBank/DDBJ databases">
        <authorList>
            <person name="Hughes D."/>
        </authorList>
    </citation>
    <scope>NUCLEOTIDE SEQUENCE</scope>
    <source>
        <strain>Durham</strain>
        <strain evidence="4">NC isolate 2 -- Noor lab</strain>
    </source>
</reference>
<name>T1GIL6_MEGSC</name>
<accession>T1GIL6</accession>
<dbReference type="Gene3D" id="2.60.120.200">
    <property type="match status" value="2"/>
</dbReference>
<evidence type="ECO:0000259" key="2">
    <source>
        <dbReference type="PROSITE" id="PS50025"/>
    </source>
</evidence>
<dbReference type="AlphaFoldDB" id="T1GIL6"/>
<sequence>MMFALNTTLPNSHLIYLEGAQNHYLSLELFKRKVRFVWNLGGKTAEITHPLEIIPRDPNYANAWYYIEVNRTLNIANLVVKQLNIDGFMNGSEVVTGSSDSENTRFLKTSKHKVWLGGIPKSSSRNGVMSTGLNVIINEIFIDNKPLGLWNFDNTKGLCLPSKKGAYNPETRSNERYFDGNGYSEVRKTRSRYYKKNFFELQMWFKTLDEHALLFLAVDNKNNRSVSITLNEGRVIFRVEYGNDTRLEINQQIVTILDLGLKLKLLGNLKISVEPKMEF</sequence>
<organism evidence="3 4">
    <name type="scientific">Megaselia scalaris</name>
    <name type="common">Humpbacked fly</name>
    <name type="synonym">Phora scalaris</name>
    <dbReference type="NCBI Taxonomy" id="36166"/>
    <lineage>
        <taxon>Eukaryota</taxon>
        <taxon>Metazoa</taxon>
        <taxon>Ecdysozoa</taxon>
        <taxon>Arthropoda</taxon>
        <taxon>Hexapoda</taxon>
        <taxon>Insecta</taxon>
        <taxon>Pterygota</taxon>
        <taxon>Neoptera</taxon>
        <taxon>Endopterygota</taxon>
        <taxon>Diptera</taxon>
        <taxon>Brachycera</taxon>
        <taxon>Muscomorpha</taxon>
        <taxon>Platypezoidea</taxon>
        <taxon>Phoridae</taxon>
        <taxon>Megaseliini</taxon>
        <taxon>Megaselia</taxon>
    </lineage>
</organism>
<evidence type="ECO:0000313" key="3">
    <source>
        <dbReference type="EnsemblMetazoa" id="MESCA003297-PA"/>
    </source>
</evidence>
<dbReference type="Proteomes" id="UP000015102">
    <property type="component" value="Unassembled WGS sequence"/>
</dbReference>
<keyword evidence="4" id="KW-1185">Reference proteome</keyword>
<dbReference type="STRING" id="36166.T1GIL6"/>
<comment type="caution">
    <text evidence="1">Lacks conserved residue(s) required for the propagation of feature annotation.</text>
</comment>
<dbReference type="EMBL" id="CAQQ02016292">
    <property type="status" value="NOT_ANNOTATED_CDS"/>
    <property type="molecule type" value="Genomic_DNA"/>
</dbReference>
<dbReference type="PROSITE" id="PS50025">
    <property type="entry name" value="LAM_G_DOMAIN"/>
    <property type="match status" value="1"/>
</dbReference>
<evidence type="ECO:0000256" key="1">
    <source>
        <dbReference type="PROSITE-ProRule" id="PRU00122"/>
    </source>
</evidence>
<proteinExistence type="predicted"/>
<dbReference type="SUPFAM" id="SSF49899">
    <property type="entry name" value="Concanavalin A-like lectins/glucanases"/>
    <property type="match status" value="2"/>
</dbReference>
<dbReference type="CDD" id="cd00110">
    <property type="entry name" value="LamG"/>
    <property type="match status" value="1"/>
</dbReference>
<protein>
    <recommendedName>
        <fullName evidence="2">Laminin G domain-containing protein</fullName>
    </recommendedName>
</protein>